<dbReference type="AlphaFoldDB" id="A0A6L5X7X4"/>
<gene>
    <name evidence="1" type="primary">mobC</name>
    <name evidence="1" type="ORF">FYJ35_11715</name>
</gene>
<evidence type="ECO:0000313" key="1">
    <source>
        <dbReference type="EMBL" id="MSS15687.1"/>
    </source>
</evidence>
<sequence>MLMSNNRKPARIRNRAVTVRMTEEEYRAMKAKVEESGLPQQTYIIEAVIGSPIIDSSGVKQLLAVWKENSRNLSDLVRQIKGLGTNVNQMAHIANGQGYLPAVRSLDGISEKLDLARKEAEKIWRSTRLLISQQNHMEQ</sequence>
<proteinExistence type="predicted"/>
<name>A0A6L5X7X4_9FIRM</name>
<dbReference type="InterPro" id="IPR053842">
    <property type="entry name" value="NikA-like"/>
</dbReference>
<comment type="caution">
    <text evidence="1">The sequence shown here is derived from an EMBL/GenBank/DDBJ whole genome shotgun (WGS) entry which is preliminary data.</text>
</comment>
<accession>A0A6L5X7X4</accession>
<organism evidence="1 2">
    <name type="scientific">Porcincola intestinalis</name>
    <dbReference type="NCBI Taxonomy" id="2606632"/>
    <lineage>
        <taxon>Bacteria</taxon>
        <taxon>Bacillati</taxon>
        <taxon>Bacillota</taxon>
        <taxon>Clostridia</taxon>
        <taxon>Lachnospirales</taxon>
        <taxon>Lachnospiraceae</taxon>
        <taxon>Porcincola</taxon>
    </lineage>
</organism>
<protein>
    <submittedName>
        <fullName evidence="1">Plasmid mobilization relaxosome protein MobC</fullName>
    </submittedName>
</protein>
<reference evidence="1 2" key="1">
    <citation type="submission" date="2019-08" db="EMBL/GenBank/DDBJ databases">
        <title>In-depth cultivation of the pig gut microbiome towards novel bacterial diversity and tailored functional studies.</title>
        <authorList>
            <person name="Wylensek D."/>
            <person name="Hitch T.C.A."/>
            <person name="Clavel T."/>
        </authorList>
    </citation>
    <scope>NUCLEOTIDE SEQUENCE [LARGE SCALE GENOMIC DNA]</scope>
    <source>
        <strain evidence="1 2">Oil+RF-744-WCA-WT-11</strain>
    </source>
</reference>
<keyword evidence="2" id="KW-1185">Reference proteome</keyword>
<dbReference type="Pfam" id="PF21983">
    <property type="entry name" value="NikA-like"/>
    <property type="match status" value="1"/>
</dbReference>
<dbReference type="EMBL" id="VULZ01000014">
    <property type="protein sequence ID" value="MSS15687.1"/>
    <property type="molecule type" value="Genomic_DNA"/>
</dbReference>
<evidence type="ECO:0000313" key="2">
    <source>
        <dbReference type="Proteomes" id="UP000481852"/>
    </source>
</evidence>
<dbReference type="Proteomes" id="UP000481852">
    <property type="component" value="Unassembled WGS sequence"/>
</dbReference>